<comment type="catalytic activity">
    <reaction evidence="8">
        <text>L-threonyl-[protein] + ATP = O-phospho-L-threonyl-[protein] + ADP + H(+)</text>
        <dbReference type="Rhea" id="RHEA:46608"/>
        <dbReference type="Rhea" id="RHEA-COMP:11060"/>
        <dbReference type="Rhea" id="RHEA-COMP:11605"/>
        <dbReference type="ChEBI" id="CHEBI:15378"/>
        <dbReference type="ChEBI" id="CHEBI:30013"/>
        <dbReference type="ChEBI" id="CHEBI:30616"/>
        <dbReference type="ChEBI" id="CHEBI:61977"/>
        <dbReference type="ChEBI" id="CHEBI:456216"/>
        <dbReference type="EC" id="2.7.11.21"/>
    </reaction>
</comment>
<sequence>MDTLNAYHHANPHAKKRLGLMARKMDQDEEEETFQTTIPMEPPPRPDTVFKKVDHHRPPPPPLRPHDSNITDLRQPRQHKQKQKHHRPGTTKIHVVTDEEVPRTMVDKERNRAYTTMHFLGEGGFARCYQVRDQEGTTYAAKVVAKQALEQEKYRTKLQSEIVTHGLMKHPRIVRFHSFFEDERNVYLILELCDNKTLAEMLKARRHFTEPEVRYYLIQLLDACAYMHEQKVVHRDIKLSNIFLDHAMNVKLGDFGLSAVLKSQEDRKRTVCGTPNYMAPEILFGDHRHNQMADIWSLGILMKIRDNSTRPTYTYPENIPLSLEAKDLISKLLVNDPDVRLSISNVLQHPFIQHRHLPVNIPLAALTGRPILRYLPLINESFSPDRKLVIAMVASLQQALTNTTKHHKGRPIQPIVWTRHNAFVDRWIDYTAKYGLGYSISGGDMAVLFNDATTLSTVDQKTHRFIDQGTLQTYQHTPPSHLRRKHHLLTSFYHYMNAKLATTVETNHHHQEGIYLVKYIVTDEAVIFRLSNNVIQFNFFSRPKLMFLDCGKRILYVNRAKQVAMYEVADAVAAGDHELLSLLTLAKDTLQLQLSPLD</sequence>
<dbReference type="CDD" id="cd13118">
    <property type="entry name" value="POLO_box_1"/>
    <property type="match status" value="1"/>
</dbReference>
<feature type="region of interest" description="Disordered" evidence="9">
    <location>
        <begin position="1"/>
        <end position="91"/>
    </location>
</feature>
<dbReference type="PROSITE" id="PS00108">
    <property type="entry name" value="PROTEIN_KINASE_ST"/>
    <property type="match status" value="1"/>
</dbReference>
<feature type="binding site" evidence="7">
    <location>
        <position position="146"/>
    </location>
    <ligand>
        <name>ATP</name>
        <dbReference type="ChEBI" id="CHEBI:30616"/>
    </ligand>
</feature>
<evidence type="ECO:0000256" key="7">
    <source>
        <dbReference type="PROSITE-ProRule" id="PRU10141"/>
    </source>
</evidence>
<evidence type="ECO:0000256" key="6">
    <source>
        <dbReference type="ARBA" id="ARBA00022840"/>
    </source>
</evidence>
<evidence type="ECO:0000259" key="11">
    <source>
        <dbReference type="PROSITE" id="PS50078"/>
    </source>
</evidence>
<dbReference type="Pfam" id="PF00659">
    <property type="entry name" value="POLO_box"/>
    <property type="match status" value="1"/>
</dbReference>
<dbReference type="Gene3D" id="3.30.200.20">
    <property type="entry name" value="Phosphorylase Kinase, domain 1"/>
    <property type="match status" value="1"/>
</dbReference>
<evidence type="ECO:0000313" key="13">
    <source>
        <dbReference type="Proteomes" id="UP000078561"/>
    </source>
</evidence>
<dbReference type="InParanoid" id="A0A168KRB3"/>
<dbReference type="PROSITE" id="PS50078">
    <property type="entry name" value="POLO_BOX"/>
    <property type="match status" value="1"/>
</dbReference>
<dbReference type="Gene3D" id="3.30.1120.30">
    <property type="entry name" value="POLO box domain"/>
    <property type="match status" value="2"/>
</dbReference>
<evidence type="ECO:0000256" key="3">
    <source>
        <dbReference type="ARBA" id="ARBA00022737"/>
    </source>
</evidence>
<dbReference type="GO" id="GO:0005634">
    <property type="term" value="C:nucleus"/>
    <property type="evidence" value="ECO:0007669"/>
    <property type="project" value="TreeGrafter"/>
</dbReference>
<organism evidence="12">
    <name type="scientific">Absidia glauca</name>
    <name type="common">Pin mould</name>
    <dbReference type="NCBI Taxonomy" id="4829"/>
    <lineage>
        <taxon>Eukaryota</taxon>
        <taxon>Fungi</taxon>
        <taxon>Fungi incertae sedis</taxon>
        <taxon>Mucoromycota</taxon>
        <taxon>Mucoromycotina</taxon>
        <taxon>Mucoromycetes</taxon>
        <taxon>Mucorales</taxon>
        <taxon>Cunninghamellaceae</taxon>
        <taxon>Absidia</taxon>
    </lineage>
</organism>
<evidence type="ECO:0000256" key="2">
    <source>
        <dbReference type="ARBA" id="ARBA00022679"/>
    </source>
</evidence>
<dbReference type="AlphaFoldDB" id="A0A168KRB3"/>
<feature type="domain" description="POLO box" evidence="11">
    <location>
        <begin position="423"/>
        <end position="498"/>
    </location>
</feature>
<keyword evidence="13" id="KW-1185">Reference proteome</keyword>
<keyword evidence="1 8" id="KW-0723">Serine/threonine-protein kinase</keyword>
<dbReference type="InterPro" id="IPR033701">
    <property type="entry name" value="POLO_box_1"/>
</dbReference>
<dbReference type="EMBL" id="LT550270">
    <property type="protein sequence ID" value="SAL95246.1"/>
    <property type="molecule type" value="Genomic_DNA"/>
</dbReference>
<comment type="similarity">
    <text evidence="8">Belongs to the protein kinase superfamily. Ser/Thr protein kinase family. CDC5/Polo subfamily.</text>
</comment>
<evidence type="ECO:0000256" key="8">
    <source>
        <dbReference type="RuleBase" id="RU361162"/>
    </source>
</evidence>
<dbReference type="InterPro" id="IPR036947">
    <property type="entry name" value="POLO_box_dom_sf"/>
</dbReference>
<protein>
    <recommendedName>
        <fullName evidence="8">Serine/threonine-protein kinase</fullName>
        <ecNumber evidence="8">2.7.11.21</ecNumber>
    </recommendedName>
</protein>
<evidence type="ECO:0000256" key="4">
    <source>
        <dbReference type="ARBA" id="ARBA00022741"/>
    </source>
</evidence>
<dbReference type="STRING" id="4829.A0A168KRB3"/>
<dbReference type="SUPFAM" id="SSF82615">
    <property type="entry name" value="Polo-box domain"/>
    <property type="match status" value="2"/>
</dbReference>
<dbReference type="SUPFAM" id="SSF56112">
    <property type="entry name" value="Protein kinase-like (PK-like)"/>
    <property type="match status" value="1"/>
</dbReference>
<proteinExistence type="inferred from homology"/>
<feature type="compositionally biased region" description="Basic residues" evidence="9">
    <location>
        <begin position="76"/>
        <end position="89"/>
    </location>
</feature>
<dbReference type="PANTHER" id="PTHR24345:SF0">
    <property type="entry name" value="CELL CYCLE SERINE_THREONINE-PROTEIN KINASE CDC5_MSD2"/>
    <property type="match status" value="1"/>
</dbReference>
<name>A0A168KRB3_ABSGL</name>
<dbReference type="SMART" id="SM00220">
    <property type="entry name" value="S_TKc"/>
    <property type="match status" value="1"/>
</dbReference>
<keyword evidence="3" id="KW-0677">Repeat</keyword>
<evidence type="ECO:0000256" key="5">
    <source>
        <dbReference type="ARBA" id="ARBA00022777"/>
    </source>
</evidence>
<evidence type="ECO:0000313" key="12">
    <source>
        <dbReference type="EMBL" id="SAL95246.1"/>
    </source>
</evidence>
<evidence type="ECO:0000256" key="1">
    <source>
        <dbReference type="ARBA" id="ARBA00022527"/>
    </source>
</evidence>
<dbReference type="InterPro" id="IPR008271">
    <property type="entry name" value="Ser/Thr_kinase_AS"/>
</dbReference>
<dbReference type="InterPro" id="IPR017441">
    <property type="entry name" value="Protein_kinase_ATP_BS"/>
</dbReference>
<dbReference type="InterPro" id="IPR000719">
    <property type="entry name" value="Prot_kinase_dom"/>
</dbReference>
<feature type="domain" description="Protein kinase" evidence="10">
    <location>
        <begin position="114"/>
        <end position="352"/>
    </location>
</feature>
<accession>A0A168KRB3</accession>
<dbReference type="Gene3D" id="1.10.510.10">
    <property type="entry name" value="Transferase(Phosphotransferase) domain 1"/>
    <property type="match status" value="1"/>
</dbReference>
<dbReference type="PANTHER" id="PTHR24345">
    <property type="entry name" value="SERINE/THREONINE-PROTEIN KINASE PLK"/>
    <property type="match status" value="1"/>
</dbReference>
<dbReference type="InterPro" id="IPR011009">
    <property type="entry name" value="Kinase-like_dom_sf"/>
</dbReference>
<keyword evidence="2 8" id="KW-0808">Transferase</keyword>
<dbReference type="FunCoup" id="A0A168KRB3">
    <property type="interactions" value="381"/>
</dbReference>
<keyword evidence="6 7" id="KW-0067">ATP-binding</keyword>
<gene>
    <name evidence="12" type="primary">ABSGL_00564.1 scaffold 832</name>
</gene>
<evidence type="ECO:0000256" key="9">
    <source>
        <dbReference type="SAM" id="MobiDB-lite"/>
    </source>
</evidence>
<dbReference type="GO" id="GO:0005524">
    <property type="term" value="F:ATP binding"/>
    <property type="evidence" value="ECO:0007669"/>
    <property type="project" value="UniProtKB-UniRule"/>
</dbReference>
<reference evidence="12" key="1">
    <citation type="submission" date="2016-04" db="EMBL/GenBank/DDBJ databases">
        <authorList>
            <person name="Evans L.H."/>
            <person name="Alamgir A."/>
            <person name="Owens N."/>
            <person name="Weber N.D."/>
            <person name="Virtaneva K."/>
            <person name="Barbian K."/>
            <person name="Babar A."/>
            <person name="Rosenke K."/>
        </authorList>
    </citation>
    <scope>NUCLEOTIDE SEQUENCE [LARGE SCALE GENOMIC DNA]</scope>
    <source>
        <strain evidence="12">CBS 101.48</strain>
    </source>
</reference>
<dbReference type="FunFam" id="3.30.200.20:FF:000091">
    <property type="entry name" value="Serine/threonine-protein kinase PLK"/>
    <property type="match status" value="1"/>
</dbReference>
<keyword evidence="5 8" id="KW-0418">Kinase</keyword>
<evidence type="ECO:0000259" key="10">
    <source>
        <dbReference type="PROSITE" id="PS50011"/>
    </source>
</evidence>
<dbReference type="PROSITE" id="PS00107">
    <property type="entry name" value="PROTEIN_KINASE_ATP"/>
    <property type="match status" value="1"/>
</dbReference>
<dbReference type="GO" id="GO:0004674">
    <property type="term" value="F:protein serine/threonine kinase activity"/>
    <property type="evidence" value="ECO:0007669"/>
    <property type="project" value="UniProtKB-KW"/>
</dbReference>
<dbReference type="OrthoDB" id="408964at2759"/>
<dbReference type="InterPro" id="IPR000959">
    <property type="entry name" value="POLO_box_dom"/>
</dbReference>
<dbReference type="EC" id="2.7.11.21" evidence="8"/>
<dbReference type="Proteomes" id="UP000078561">
    <property type="component" value="Unassembled WGS sequence"/>
</dbReference>
<keyword evidence="4 7" id="KW-0547">Nucleotide-binding</keyword>
<dbReference type="Pfam" id="PF00069">
    <property type="entry name" value="Pkinase"/>
    <property type="match status" value="1"/>
</dbReference>
<dbReference type="PROSITE" id="PS50011">
    <property type="entry name" value="PROTEIN_KINASE_DOM"/>
    <property type="match status" value="1"/>
</dbReference>